<feature type="transmembrane region" description="Helical" evidence="6">
    <location>
        <begin position="165"/>
        <end position="187"/>
    </location>
</feature>
<gene>
    <name evidence="7" type="ORF">HLUCCX14_02335</name>
</gene>
<evidence type="ECO:0000256" key="2">
    <source>
        <dbReference type="ARBA" id="ARBA00022475"/>
    </source>
</evidence>
<evidence type="ECO:0000256" key="3">
    <source>
        <dbReference type="ARBA" id="ARBA00022692"/>
    </source>
</evidence>
<protein>
    <submittedName>
        <fullName evidence="7">Putative integral membrane protein</fullName>
    </submittedName>
</protein>
<keyword evidence="2" id="KW-1003">Cell membrane</keyword>
<comment type="subcellular location">
    <subcellularLocation>
        <location evidence="1">Cell membrane</location>
        <topology evidence="1">Multi-pass membrane protein</topology>
    </subcellularLocation>
</comment>
<dbReference type="OrthoDB" id="9126302at2"/>
<keyword evidence="3 6" id="KW-0812">Transmembrane</keyword>
<feature type="transmembrane region" description="Helical" evidence="6">
    <location>
        <begin position="133"/>
        <end position="153"/>
    </location>
</feature>
<accession>A0A0P7Z788</accession>
<evidence type="ECO:0000313" key="8">
    <source>
        <dbReference type="Proteomes" id="UP000050416"/>
    </source>
</evidence>
<dbReference type="GO" id="GO:0005886">
    <property type="term" value="C:plasma membrane"/>
    <property type="evidence" value="ECO:0007669"/>
    <property type="project" value="UniProtKB-SubCell"/>
</dbReference>
<proteinExistence type="predicted"/>
<dbReference type="PATRIC" id="fig|1305731.5.peg.3255"/>
<sequence length="320" mass="34300">MIHHRGWPKLLLRWLTTLVILGLVFAFVDLSALGARLATVPVSLIVLALGFSVVQVVLSAWRWRYTAGRLGIAIPMGFAVREYYLASFLNQVLPGGVMGDVNRAWRHSKIHTEAKSERSGRLAAIHAVALERLSGQLVLVPVVLIVLGALWASGQFASRRLPTDVALSSGYWLLIPLLVGIVVWLLFASGKITAMARYVGRLWEDLQLAFSGWRTGSVQLITSLSVLGTYLLVFMLIAVGMGLAEDGATLALTMALCLVLLLAMVLPITVSGWGVREGAAALLWPAAGLPADQGVAISVGYGALIFLGSLPGALMLLRKS</sequence>
<evidence type="ECO:0000313" key="7">
    <source>
        <dbReference type="EMBL" id="KPQ30414.1"/>
    </source>
</evidence>
<evidence type="ECO:0000256" key="6">
    <source>
        <dbReference type="SAM" id="Phobius"/>
    </source>
</evidence>
<feature type="transmembrane region" description="Helical" evidence="6">
    <location>
        <begin position="220"/>
        <end position="243"/>
    </location>
</feature>
<dbReference type="InterPro" id="IPR022791">
    <property type="entry name" value="L-PG_synthase/AglD"/>
</dbReference>
<keyword evidence="4 6" id="KW-1133">Transmembrane helix</keyword>
<dbReference type="Pfam" id="PF03706">
    <property type="entry name" value="LPG_synthase_TM"/>
    <property type="match status" value="1"/>
</dbReference>
<dbReference type="EMBL" id="LJZQ01000002">
    <property type="protein sequence ID" value="KPQ30414.1"/>
    <property type="molecule type" value="Genomic_DNA"/>
</dbReference>
<comment type="caution">
    <text evidence="7">The sequence shown here is derived from an EMBL/GenBank/DDBJ whole genome shotgun (WGS) entry which is preliminary data.</text>
</comment>
<dbReference type="STRING" id="1305731.GCA_000934705_01405"/>
<evidence type="ECO:0000256" key="5">
    <source>
        <dbReference type="ARBA" id="ARBA00023136"/>
    </source>
</evidence>
<keyword evidence="5 6" id="KW-0472">Membrane</keyword>
<feature type="transmembrane region" description="Helical" evidence="6">
    <location>
        <begin position="295"/>
        <end position="317"/>
    </location>
</feature>
<name>A0A0P7Z788_9GAMM</name>
<evidence type="ECO:0000256" key="4">
    <source>
        <dbReference type="ARBA" id="ARBA00022989"/>
    </source>
</evidence>
<dbReference type="PANTHER" id="PTHR40277:SF1">
    <property type="entry name" value="BLL5419 PROTEIN"/>
    <property type="match status" value="1"/>
</dbReference>
<feature type="transmembrane region" description="Helical" evidence="6">
    <location>
        <begin position="12"/>
        <end position="32"/>
    </location>
</feature>
<feature type="transmembrane region" description="Helical" evidence="6">
    <location>
        <begin position="38"/>
        <end position="58"/>
    </location>
</feature>
<dbReference type="Proteomes" id="UP000050416">
    <property type="component" value="Unassembled WGS sequence"/>
</dbReference>
<organism evidence="7 8">
    <name type="scientific">Marinobacter excellens HL-55</name>
    <dbReference type="NCBI Taxonomy" id="1305731"/>
    <lineage>
        <taxon>Bacteria</taxon>
        <taxon>Pseudomonadati</taxon>
        <taxon>Pseudomonadota</taxon>
        <taxon>Gammaproteobacteria</taxon>
        <taxon>Pseudomonadales</taxon>
        <taxon>Marinobacteraceae</taxon>
        <taxon>Marinobacter</taxon>
    </lineage>
</organism>
<evidence type="ECO:0000256" key="1">
    <source>
        <dbReference type="ARBA" id="ARBA00004651"/>
    </source>
</evidence>
<dbReference type="PANTHER" id="PTHR40277">
    <property type="entry name" value="BLL5419 PROTEIN"/>
    <property type="match status" value="1"/>
</dbReference>
<feature type="transmembrane region" description="Helical" evidence="6">
    <location>
        <begin position="250"/>
        <end position="275"/>
    </location>
</feature>
<dbReference type="AlphaFoldDB" id="A0A0P7Z788"/>
<reference evidence="7 8" key="1">
    <citation type="submission" date="2015-09" db="EMBL/GenBank/DDBJ databases">
        <title>Identification and resolution of microdiversity through metagenomic sequencing of parallel consortia.</title>
        <authorList>
            <person name="Nelson W.C."/>
            <person name="Romine M.F."/>
            <person name="Lindemann S.R."/>
        </authorList>
    </citation>
    <scope>NUCLEOTIDE SEQUENCE [LARGE SCALE GENOMIC DNA]</scope>
    <source>
        <strain evidence="7">HL-55</strain>
    </source>
</reference>